<accession>A0ABN3PNA2</accession>
<dbReference type="Proteomes" id="UP001501447">
    <property type="component" value="Unassembled WGS sequence"/>
</dbReference>
<dbReference type="EMBL" id="BAAARJ010000002">
    <property type="protein sequence ID" value="GAA2594776.1"/>
    <property type="molecule type" value="Genomic_DNA"/>
</dbReference>
<keyword evidence="2 4" id="KW-0548">Nucleotidyltransferase</keyword>
<evidence type="ECO:0000313" key="4">
    <source>
        <dbReference type="EMBL" id="GAA2594776.1"/>
    </source>
</evidence>
<feature type="domain" description="Cytidyltransferase-like" evidence="3">
    <location>
        <begin position="10"/>
        <end position="136"/>
    </location>
</feature>
<sequence length="156" mass="17486">MTRTAHTVGYAPGAYDLFHVGHLNLLRHARAHCDYLVAGVVSDEMAERAKGRPPVIPLVERLQIVRSIRFVDGAFVETVPDKLETWQQVRFDVLFKGDDWRGTPKGDRLEADFRTVGVEVVYFPYTVHTSSTQLRRVLDTLAPPESVSRGTVPGTI</sequence>
<evidence type="ECO:0000259" key="3">
    <source>
        <dbReference type="Pfam" id="PF01467"/>
    </source>
</evidence>
<organism evidence="4 5">
    <name type="scientific">Streptomyces axinellae</name>
    <dbReference type="NCBI Taxonomy" id="552788"/>
    <lineage>
        <taxon>Bacteria</taxon>
        <taxon>Bacillati</taxon>
        <taxon>Actinomycetota</taxon>
        <taxon>Actinomycetes</taxon>
        <taxon>Kitasatosporales</taxon>
        <taxon>Streptomycetaceae</taxon>
        <taxon>Streptomyces</taxon>
    </lineage>
</organism>
<dbReference type="PANTHER" id="PTHR43793">
    <property type="entry name" value="FAD SYNTHASE"/>
    <property type="match status" value="1"/>
</dbReference>
<evidence type="ECO:0000256" key="2">
    <source>
        <dbReference type="ARBA" id="ARBA00022695"/>
    </source>
</evidence>
<protein>
    <submittedName>
        <fullName evidence="4">Adenylyltransferase/cytidyltransferase family protein</fullName>
    </submittedName>
</protein>
<dbReference type="RefSeq" id="WP_344561662.1">
    <property type="nucleotide sequence ID" value="NZ_BAAARJ010000002.1"/>
</dbReference>
<reference evidence="4 5" key="1">
    <citation type="journal article" date="2019" name="Int. J. Syst. Evol. Microbiol.">
        <title>The Global Catalogue of Microorganisms (GCM) 10K type strain sequencing project: providing services to taxonomists for standard genome sequencing and annotation.</title>
        <authorList>
            <consortium name="The Broad Institute Genomics Platform"/>
            <consortium name="The Broad Institute Genome Sequencing Center for Infectious Disease"/>
            <person name="Wu L."/>
            <person name="Ma J."/>
        </authorList>
    </citation>
    <scope>NUCLEOTIDE SEQUENCE [LARGE SCALE GENOMIC DNA]</scope>
    <source>
        <strain evidence="4 5">JCM 16373</strain>
    </source>
</reference>
<proteinExistence type="predicted"/>
<keyword evidence="5" id="KW-1185">Reference proteome</keyword>
<dbReference type="SUPFAM" id="SSF52374">
    <property type="entry name" value="Nucleotidylyl transferase"/>
    <property type="match status" value="1"/>
</dbReference>
<evidence type="ECO:0000313" key="5">
    <source>
        <dbReference type="Proteomes" id="UP001501447"/>
    </source>
</evidence>
<dbReference type="Gene3D" id="3.40.50.620">
    <property type="entry name" value="HUPs"/>
    <property type="match status" value="1"/>
</dbReference>
<dbReference type="InterPro" id="IPR004821">
    <property type="entry name" value="Cyt_trans-like"/>
</dbReference>
<dbReference type="Pfam" id="PF01467">
    <property type="entry name" value="CTP_transf_like"/>
    <property type="match status" value="1"/>
</dbReference>
<comment type="caution">
    <text evidence="4">The sequence shown here is derived from an EMBL/GenBank/DDBJ whole genome shotgun (WGS) entry which is preliminary data.</text>
</comment>
<dbReference type="NCBIfam" id="TIGR00125">
    <property type="entry name" value="cyt_tran_rel"/>
    <property type="match status" value="1"/>
</dbReference>
<gene>
    <name evidence="4" type="ORF">GCM10009863_04860</name>
</gene>
<dbReference type="InterPro" id="IPR014729">
    <property type="entry name" value="Rossmann-like_a/b/a_fold"/>
</dbReference>
<keyword evidence="1" id="KW-0808">Transferase</keyword>
<dbReference type="GO" id="GO:0016779">
    <property type="term" value="F:nucleotidyltransferase activity"/>
    <property type="evidence" value="ECO:0007669"/>
    <property type="project" value="UniProtKB-KW"/>
</dbReference>
<dbReference type="InterPro" id="IPR050385">
    <property type="entry name" value="Archaeal_FAD_synthase"/>
</dbReference>
<evidence type="ECO:0000256" key="1">
    <source>
        <dbReference type="ARBA" id="ARBA00022679"/>
    </source>
</evidence>
<name>A0ABN3PNA2_9ACTN</name>
<dbReference type="PANTHER" id="PTHR43793:SF1">
    <property type="entry name" value="FAD SYNTHASE"/>
    <property type="match status" value="1"/>
</dbReference>